<reference evidence="7 8" key="1">
    <citation type="journal article" date="2018" name="Mol. Plant">
        <title>The genome of Artemisia annua provides insight into the evolution of Asteraceae family and artemisinin biosynthesis.</title>
        <authorList>
            <person name="Shen Q."/>
            <person name="Zhang L."/>
            <person name="Liao Z."/>
            <person name="Wang S."/>
            <person name="Yan T."/>
            <person name="Shi P."/>
            <person name="Liu M."/>
            <person name="Fu X."/>
            <person name="Pan Q."/>
            <person name="Wang Y."/>
            <person name="Lv Z."/>
            <person name="Lu X."/>
            <person name="Zhang F."/>
            <person name="Jiang W."/>
            <person name="Ma Y."/>
            <person name="Chen M."/>
            <person name="Hao X."/>
            <person name="Li L."/>
            <person name="Tang Y."/>
            <person name="Lv G."/>
            <person name="Zhou Y."/>
            <person name="Sun X."/>
            <person name="Brodelius P.E."/>
            <person name="Rose J.K.C."/>
            <person name="Tang K."/>
        </authorList>
    </citation>
    <scope>NUCLEOTIDE SEQUENCE [LARGE SCALE GENOMIC DNA]</scope>
    <source>
        <strain evidence="8">cv. Huhao1</strain>
        <tissue evidence="7">Leaf</tissue>
    </source>
</reference>
<dbReference type="PROSITE" id="PS50119">
    <property type="entry name" value="ZF_BBOX"/>
    <property type="match status" value="1"/>
</dbReference>
<dbReference type="PANTHER" id="PTHR31717:SF142">
    <property type="entry name" value="B-BOX DOMAIN PROTEIN 30-RELATED"/>
    <property type="match status" value="1"/>
</dbReference>
<dbReference type="EMBL" id="PKPP01009342">
    <property type="protein sequence ID" value="PWA48491.1"/>
    <property type="molecule type" value="Genomic_DNA"/>
</dbReference>
<name>A0A2U1LHL1_ARTAN</name>
<evidence type="ECO:0000313" key="7">
    <source>
        <dbReference type="EMBL" id="PWA48491.1"/>
    </source>
</evidence>
<evidence type="ECO:0000256" key="3">
    <source>
        <dbReference type="ARBA" id="ARBA00022833"/>
    </source>
</evidence>
<keyword evidence="8" id="KW-1185">Reference proteome</keyword>
<proteinExistence type="predicted"/>
<organism evidence="7 8">
    <name type="scientific">Artemisia annua</name>
    <name type="common">Sweet wormwood</name>
    <dbReference type="NCBI Taxonomy" id="35608"/>
    <lineage>
        <taxon>Eukaryota</taxon>
        <taxon>Viridiplantae</taxon>
        <taxon>Streptophyta</taxon>
        <taxon>Embryophyta</taxon>
        <taxon>Tracheophyta</taxon>
        <taxon>Spermatophyta</taxon>
        <taxon>Magnoliopsida</taxon>
        <taxon>eudicotyledons</taxon>
        <taxon>Gunneridae</taxon>
        <taxon>Pentapetalae</taxon>
        <taxon>asterids</taxon>
        <taxon>campanulids</taxon>
        <taxon>Asterales</taxon>
        <taxon>Asteraceae</taxon>
        <taxon>Asteroideae</taxon>
        <taxon>Anthemideae</taxon>
        <taxon>Artemisiinae</taxon>
        <taxon>Artemisia</taxon>
    </lineage>
</organism>
<dbReference type="SMART" id="SM00336">
    <property type="entry name" value="BBOX"/>
    <property type="match status" value="1"/>
</dbReference>
<keyword evidence="2 4" id="KW-0863">Zinc-finger</keyword>
<keyword evidence="3" id="KW-0862">Zinc</keyword>
<feature type="domain" description="B box-type" evidence="6">
    <location>
        <begin position="4"/>
        <end position="51"/>
    </location>
</feature>
<dbReference type="GO" id="GO:0008270">
    <property type="term" value="F:zinc ion binding"/>
    <property type="evidence" value="ECO:0007669"/>
    <property type="project" value="UniProtKB-KW"/>
</dbReference>
<dbReference type="OrthoDB" id="153872at2759"/>
<dbReference type="CDD" id="cd19821">
    <property type="entry name" value="Bbox1_BBX-like"/>
    <property type="match status" value="1"/>
</dbReference>
<sequence length="225" mass="25185">MTMKLTVVCDLCHKQQPCIYCSSDSAFLCFDCDLHVHSANFLVARHIRLPLCSLCKSYHDSRSCSGEEDYEALSSSSSNDCISSTDEGNSTKTTPKTKTTSSSNVSSSSSDWKTRNVLVNWCSRLGLSNSASKVIIEAAFQVWWNHRSRVWPYRVALAASLWLGLLRFTNNNYNRTRMSTLLKRLEDISGVPAKSIVIAESKLAATSKMMKRPCEDNVEESWAEC</sequence>
<evidence type="ECO:0000313" key="8">
    <source>
        <dbReference type="Proteomes" id="UP000245207"/>
    </source>
</evidence>
<dbReference type="AlphaFoldDB" id="A0A2U1LHL1"/>
<evidence type="ECO:0000256" key="4">
    <source>
        <dbReference type="PROSITE-ProRule" id="PRU00024"/>
    </source>
</evidence>
<evidence type="ECO:0000256" key="2">
    <source>
        <dbReference type="ARBA" id="ARBA00022771"/>
    </source>
</evidence>
<evidence type="ECO:0000256" key="1">
    <source>
        <dbReference type="ARBA" id="ARBA00022723"/>
    </source>
</evidence>
<accession>A0A2U1LHL1</accession>
<evidence type="ECO:0000256" key="5">
    <source>
        <dbReference type="SAM" id="MobiDB-lite"/>
    </source>
</evidence>
<dbReference type="InterPro" id="IPR000315">
    <property type="entry name" value="Znf_B-box"/>
</dbReference>
<gene>
    <name evidence="7" type="ORF">CTI12_AA490410</name>
</gene>
<comment type="caution">
    <text evidence="7">The sequence shown here is derived from an EMBL/GenBank/DDBJ whole genome shotgun (WGS) entry which is preliminary data.</text>
</comment>
<keyword evidence="1" id="KW-0479">Metal-binding</keyword>
<evidence type="ECO:0000259" key="6">
    <source>
        <dbReference type="PROSITE" id="PS50119"/>
    </source>
</evidence>
<dbReference type="PANTHER" id="PTHR31717">
    <property type="entry name" value="ZINC FINGER PROTEIN CONSTANS-LIKE 10"/>
    <property type="match status" value="1"/>
</dbReference>
<feature type="region of interest" description="Disordered" evidence="5">
    <location>
        <begin position="75"/>
        <end position="110"/>
    </location>
</feature>
<dbReference type="InterPro" id="IPR049808">
    <property type="entry name" value="CONSTANS-like_Bbox1"/>
</dbReference>
<dbReference type="Proteomes" id="UP000245207">
    <property type="component" value="Unassembled WGS sequence"/>
</dbReference>
<protein>
    <submittedName>
        <fullName evidence="7">B-box zinc finger protein 32</fullName>
    </submittedName>
</protein>